<gene>
    <name evidence="1" type="ORF">J2N86_14895</name>
</gene>
<dbReference type="Proteomes" id="UP001057474">
    <property type="component" value="Plasmid pLlyPCM2298_1"/>
</dbReference>
<name>A0ABY4YD08_9GAMM</name>
<proteinExistence type="predicted"/>
<evidence type="ECO:0000313" key="2">
    <source>
        <dbReference type="Proteomes" id="UP001057474"/>
    </source>
</evidence>
<keyword evidence="1" id="KW-0614">Plasmid</keyword>
<geneLocation type="plasmid" evidence="1 2">
    <name>pLlyPCM2298_1</name>
</geneLocation>
<dbReference type="EMBL" id="CP071528">
    <property type="protein sequence ID" value="USQ15504.1"/>
    <property type="molecule type" value="Genomic_DNA"/>
</dbReference>
<accession>A0ABY4YD08</accession>
<reference evidence="1" key="1">
    <citation type="submission" date="2021-03" db="EMBL/GenBank/DDBJ databases">
        <title>Legionella lytica PCM 2298.</title>
        <authorList>
            <person name="Koper P."/>
        </authorList>
    </citation>
    <scope>NUCLEOTIDE SEQUENCE</scope>
    <source>
        <strain evidence="1">PCM 2298</strain>
        <plasmid evidence="1">pLlyPCM2298_1</plasmid>
    </source>
</reference>
<sequence length="61" mass="7095">MSRYSFFVYGGVNLQTRANVNQNPESFNRTAITPGFQYHHIVSNKNRQTANYELWQLSGKL</sequence>
<evidence type="ECO:0000313" key="1">
    <source>
        <dbReference type="EMBL" id="USQ15504.1"/>
    </source>
</evidence>
<keyword evidence="2" id="KW-1185">Reference proteome</keyword>
<dbReference type="RefSeq" id="WP_252582484.1">
    <property type="nucleotide sequence ID" value="NZ_CP071528.1"/>
</dbReference>
<protein>
    <submittedName>
        <fullName evidence="1">Uncharacterized protein</fullName>
    </submittedName>
</protein>
<organism evidence="1 2">
    <name type="scientific">Legionella lytica</name>
    <dbReference type="NCBI Taxonomy" id="96232"/>
    <lineage>
        <taxon>Bacteria</taxon>
        <taxon>Pseudomonadati</taxon>
        <taxon>Pseudomonadota</taxon>
        <taxon>Gammaproteobacteria</taxon>
        <taxon>Legionellales</taxon>
        <taxon>Legionellaceae</taxon>
        <taxon>Legionella</taxon>
    </lineage>
</organism>